<dbReference type="EMBL" id="JBHMBK010000089">
    <property type="protein sequence ID" value="MFB9691361.1"/>
    <property type="molecule type" value="Genomic_DNA"/>
</dbReference>
<evidence type="ECO:0008006" key="4">
    <source>
        <dbReference type="Google" id="ProtNLM"/>
    </source>
</evidence>
<feature type="region of interest" description="Disordered" evidence="1">
    <location>
        <begin position="103"/>
        <end position="126"/>
    </location>
</feature>
<organism evidence="2 3">
    <name type="scientific">Amycolatopsis plumensis</name>
    <dbReference type="NCBI Taxonomy" id="236508"/>
    <lineage>
        <taxon>Bacteria</taxon>
        <taxon>Bacillati</taxon>
        <taxon>Actinomycetota</taxon>
        <taxon>Actinomycetes</taxon>
        <taxon>Pseudonocardiales</taxon>
        <taxon>Pseudonocardiaceae</taxon>
        <taxon>Amycolatopsis</taxon>
    </lineage>
</organism>
<accession>A0ABV5UJP4</accession>
<evidence type="ECO:0000313" key="2">
    <source>
        <dbReference type="EMBL" id="MFB9691361.1"/>
    </source>
</evidence>
<evidence type="ECO:0000313" key="3">
    <source>
        <dbReference type="Proteomes" id="UP001589535"/>
    </source>
</evidence>
<protein>
    <recommendedName>
        <fullName evidence="4">Peptidase S8/S53 domain-containing protein</fullName>
    </recommendedName>
</protein>
<proteinExistence type="predicted"/>
<dbReference type="SUPFAM" id="SSF52743">
    <property type="entry name" value="Subtilisin-like"/>
    <property type="match status" value="1"/>
</dbReference>
<dbReference type="RefSeq" id="WP_378208224.1">
    <property type="nucleotide sequence ID" value="NZ_JBHMBK010000089.1"/>
</dbReference>
<name>A0ABV5UJP4_9PSEU</name>
<keyword evidence="3" id="KW-1185">Reference proteome</keyword>
<dbReference type="InterPro" id="IPR036852">
    <property type="entry name" value="Peptidase_S8/S53_dom_sf"/>
</dbReference>
<comment type="caution">
    <text evidence="2">The sequence shown here is derived from an EMBL/GenBank/DDBJ whole genome shotgun (WGS) entry which is preliminary data.</text>
</comment>
<sequence length="126" mass="12454">MAKPAFQNVTTGCSKRANADVSAVADPQTGVAVYKTYGGSGWAVYGGTSASAPIIASVYALAGTPGSSDTPGGYPYSHSGNLYDVTSGSNGSCSVTVQCKAGAGWDGPTGLGTPKGSRPVWPGSRS</sequence>
<dbReference type="Gene3D" id="3.40.50.200">
    <property type="entry name" value="Peptidase S8/S53 domain"/>
    <property type="match status" value="1"/>
</dbReference>
<dbReference type="Proteomes" id="UP001589535">
    <property type="component" value="Unassembled WGS sequence"/>
</dbReference>
<evidence type="ECO:0000256" key="1">
    <source>
        <dbReference type="SAM" id="MobiDB-lite"/>
    </source>
</evidence>
<reference evidence="2 3" key="1">
    <citation type="submission" date="2024-09" db="EMBL/GenBank/DDBJ databases">
        <authorList>
            <person name="Sun Q."/>
            <person name="Mori K."/>
        </authorList>
    </citation>
    <scope>NUCLEOTIDE SEQUENCE [LARGE SCALE GENOMIC DNA]</scope>
    <source>
        <strain evidence="2 3">JCM 13852</strain>
    </source>
</reference>
<gene>
    <name evidence="2" type="ORF">ACFFTO_44960</name>
</gene>